<dbReference type="PANTHER" id="PTHR43221">
    <property type="entry name" value="PROTEASE HTPX"/>
    <property type="match status" value="1"/>
</dbReference>
<evidence type="ECO:0000313" key="15">
    <source>
        <dbReference type="EMBL" id="MBB3904636.1"/>
    </source>
</evidence>
<evidence type="ECO:0000256" key="1">
    <source>
        <dbReference type="ARBA" id="ARBA00001947"/>
    </source>
</evidence>
<keyword evidence="7" id="KW-0378">Hydrolase</keyword>
<comment type="subcellular location">
    <subcellularLocation>
        <location evidence="2">Cell membrane</location>
        <topology evidence="2">Multi-pass membrane protein</topology>
    </subcellularLocation>
</comment>
<evidence type="ECO:0000256" key="2">
    <source>
        <dbReference type="ARBA" id="ARBA00004651"/>
    </source>
</evidence>
<feature type="region of interest" description="Disordered" evidence="12">
    <location>
        <begin position="452"/>
        <end position="471"/>
    </location>
</feature>
<evidence type="ECO:0000313" key="16">
    <source>
        <dbReference type="Proteomes" id="UP000517759"/>
    </source>
</evidence>
<evidence type="ECO:0000256" key="13">
    <source>
        <dbReference type="SAM" id="Phobius"/>
    </source>
</evidence>
<feature type="domain" description="Peptidase M48" evidence="14">
    <location>
        <begin position="310"/>
        <end position="477"/>
    </location>
</feature>
<keyword evidence="6" id="KW-0479">Metal-binding</keyword>
<sequence length="719" mass="77509">MAKGDRMQANAEAGHRRRGYPPALGLIAWVVLLPLCLIGLGLWEQQRGAETASEYSQLKATLPTAIERARQAAAPKPGSRPGFVDAPMLSARLDLKRFEEALPSVNRDEAIARARPAMAWAVVLGAALALVAGLVGLVLSTCAGIAARRSRDWLVWGFAAIRGLLPFLLGFQLLGLAVCALAATAFEASGLWFMDHLSGNAIKLAGAGIILAGIAAYGALLAVRGLRQVFALQTPDPIDVNGRLVTQAEAPGLWRFVRELARRQDSLAPDVIAVGLTEGFFVTEAPVRLLPEDRLLEGRTLYLPAPFFGLLDGREFAAIIGHELAHFSGQDTVYSRRFSPIYRGLRRAMMALQRDKTDTFILFPAVRLGFHALETFDAAVGRWSRLRELEADRLGATVPGVDAAASALLRTSVVAPVIGAGLQQAFEGAAQAHPDIVAEIGRLADARGFGEASAHLDDRQPHPTDSHPPDRMRIEALGVTVDGTLLAHASRQPGQAERDLPVSFFADWPRLCRQLSSAFLVNAERHLAAETAFLKETAAAISTETTQLHENGRVIAWTMGALIVIMAAFGACIVLFARQIGIGHDPNAQAIILAVLAAIIVLAALYGWWMLRRSTSPFLTLTPDGFASPYLRDPVAWTDIEAYRVTAGRSLTLALKLLDEAPLPVPAARLRASLDRRRRILSLNTMGARGLKAQAYADMIGRYIDAARARAALMEKGGR</sequence>
<dbReference type="InterPro" id="IPR050083">
    <property type="entry name" value="HtpX_protease"/>
</dbReference>
<dbReference type="GO" id="GO:0004222">
    <property type="term" value="F:metalloendopeptidase activity"/>
    <property type="evidence" value="ECO:0007669"/>
    <property type="project" value="InterPro"/>
</dbReference>
<dbReference type="RefSeq" id="WP_246413322.1">
    <property type="nucleotide sequence ID" value="NZ_BSPG01000017.1"/>
</dbReference>
<feature type="transmembrane region" description="Helical" evidence="13">
    <location>
        <begin position="554"/>
        <end position="576"/>
    </location>
</feature>
<dbReference type="GO" id="GO:0006508">
    <property type="term" value="P:proteolysis"/>
    <property type="evidence" value="ECO:0007669"/>
    <property type="project" value="UniProtKB-KW"/>
</dbReference>
<dbReference type="InterPro" id="IPR001915">
    <property type="entry name" value="Peptidase_M48"/>
</dbReference>
<keyword evidence="9 13" id="KW-1133">Transmembrane helix</keyword>
<keyword evidence="11 13" id="KW-0472">Membrane</keyword>
<feature type="transmembrane region" description="Helical" evidence="13">
    <location>
        <begin position="588"/>
        <end position="609"/>
    </location>
</feature>
<name>A0A7W6AQ20_9HYPH</name>
<evidence type="ECO:0000256" key="8">
    <source>
        <dbReference type="ARBA" id="ARBA00022833"/>
    </source>
</evidence>
<feature type="compositionally biased region" description="Basic and acidic residues" evidence="12">
    <location>
        <begin position="454"/>
        <end position="471"/>
    </location>
</feature>
<keyword evidence="3" id="KW-1003">Cell membrane</keyword>
<keyword evidence="5 13" id="KW-0812">Transmembrane</keyword>
<organism evidence="15 16">
    <name type="scientific">Methylobacterium brachythecii</name>
    <dbReference type="NCBI Taxonomy" id="1176177"/>
    <lineage>
        <taxon>Bacteria</taxon>
        <taxon>Pseudomonadati</taxon>
        <taxon>Pseudomonadota</taxon>
        <taxon>Alphaproteobacteria</taxon>
        <taxon>Hyphomicrobiales</taxon>
        <taxon>Methylobacteriaceae</taxon>
        <taxon>Methylobacterium</taxon>
    </lineage>
</organism>
<accession>A0A7W6AQ20</accession>
<reference evidence="15 16" key="1">
    <citation type="submission" date="2020-08" db="EMBL/GenBank/DDBJ databases">
        <title>Genomic Encyclopedia of Type Strains, Phase IV (KMG-IV): sequencing the most valuable type-strain genomes for metagenomic binning, comparative biology and taxonomic classification.</title>
        <authorList>
            <person name="Goeker M."/>
        </authorList>
    </citation>
    <scope>NUCLEOTIDE SEQUENCE [LARGE SCALE GENOMIC DNA]</scope>
    <source>
        <strain evidence="15 16">DSM 24105</strain>
    </source>
</reference>
<comment type="caution">
    <text evidence="15">The sequence shown here is derived from an EMBL/GenBank/DDBJ whole genome shotgun (WGS) entry which is preliminary data.</text>
</comment>
<keyword evidence="10" id="KW-0482">Metalloprotease</keyword>
<dbReference type="Proteomes" id="UP000517759">
    <property type="component" value="Unassembled WGS sequence"/>
</dbReference>
<evidence type="ECO:0000256" key="4">
    <source>
        <dbReference type="ARBA" id="ARBA00022670"/>
    </source>
</evidence>
<feature type="transmembrane region" description="Helical" evidence="13">
    <location>
        <begin position="117"/>
        <end position="147"/>
    </location>
</feature>
<evidence type="ECO:0000256" key="6">
    <source>
        <dbReference type="ARBA" id="ARBA00022723"/>
    </source>
</evidence>
<dbReference type="Pfam" id="PF01435">
    <property type="entry name" value="Peptidase_M48"/>
    <property type="match status" value="1"/>
</dbReference>
<evidence type="ECO:0000256" key="9">
    <source>
        <dbReference type="ARBA" id="ARBA00022989"/>
    </source>
</evidence>
<evidence type="ECO:0000256" key="5">
    <source>
        <dbReference type="ARBA" id="ARBA00022692"/>
    </source>
</evidence>
<feature type="transmembrane region" description="Helical" evidence="13">
    <location>
        <begin position="204"/>
        <end position="223"/>
    </location>
</feature>
<comment type="cofactor">
    <cofactor evidence="1">
        <name>Zn(2+)</name>
        <dbReference type="ChEBI" id="CHEBI:29105"/>
    </cofactor>
</comment>
<evidence type="ECO:0000259" key="14">
    <source>
        <dbReference type="Pfam" id="PF01435"/>
    </source>
</evidence>
<feature type="transmembrane region" description="Helical" evidence="13">
    <location>
        <begin position="159"/>
        <end position="184"/>
    </location>
</feature>
<keyword evidence="8" id="KW-0862">Zinc</keyword>
<dbReference type="EMBL" id="JACIDN010000008">
    <property type="protein sequence ID" value="MBB3904636.1"/>
    <property type="molecule type" value="Genomic_DNA"/>
</dbReference>
<evidence type="ECO:0000256" key="7">
    <source>
        <dbReference type="ARBA" id="ARBA00022801"/>
    </source>
</evidence>
<dbReference type="CDD" id="cd07328">
    <property type="entry name" value="M48_Ste24p_like"/>
    <property type="match status" value="1"/>
</dbReference>
<evidence type="ECO:0000256" key="11">
    <source>
        <dbReference type="ARBA" id="ARBA00023136"/>
    </source>
</evidence>
<proteinExistence type="predicted"/>
<keyword evidence="4 15" id="KW-0645">Protease</keyword>
<dbReference type="GO" id="GO:0005886">
    <property type="term" value="C:plasma membrane"/>
    <property type="evidence" value="ECO:0007669"/>
    <property type="project" value="UniProtKB-SubCell"/>
</dbReference>
<evidence type="ECO:0000256" key="12">
    <source>
        <dbReference type="SAM" id="MobiDB-lite"/>
    </source>
</evidence>
<gene>
    <name evidence="15" type="ORF">GGR33_004159</name>
</gene>
<evidence type="ECO:0000256" key="3">
    <source>
        <dbReference type="ARBA" id="ARBA00022475"/>
    </source>
</evidence>
<dbReference type="PANTHER" id="PTHR43221:SF1">
    <property type="entry name" value="PROTEASE HTPX"/>
    <property type="match status" value="1"/>
</dbReference>
<evidence type="ECO:0000256" key="10">
    <source>
        <dbReference type="ARBA" id="ARBA00023049"/>
    </source>
</evidence>
<dbReference type="GO" id="GO:0046872">
    <property type="term" value="F:metal ion binding"/>
    <property type="evidence" value="ECO:0007669"/>
    <property type="project" value="UniProtKB-KW"/>
</dbReference>
<dbReference type="AlphaFoldDB" id="A0A7W6AQ20"/>
<feature type="transmembrane region" description="Helical" evidence="13">
    <location>
        <begin position="20"/>
        <end position="43"/>
    </location>
</feature>
<protein>
    <submittedName>
        <fullName evidence="15">Zn-dependent protease with chaperone function</fullName>
    </submittedName>
</protein>